<dbReference type="Proteomes" id="UP000823775">
    <property type="component" value="Unassembled WGS sequence"/>
</dbReference>
<evidence type="ECO:0000313" key="2">
    <source>
        <dbReference type="EMBL" id="MCD7453235.1"/>
    </source>
</evidence>
<evidence type="ECO:0000256" key="1">
    <source>
        <dbReference type="SAM" id="MobiDB-lite"/>
    </source>
</evidence>
<accession>A0ABS8S2A7</accession>
<evidence type="ECO:0000313" key="3">
    <source>
        <dbReference type="Proteomes" id="UP000823775"/>
    </source>
</evidence>
<feature type="compositionally biased region" description="Basic and acidic residues" evidence="1">
    <location>
        <begin position="93"/>
        <end position="116"/>
    </location>
</feature>
<sequence length="116" mass="13430">NPIDEIDAYELIVMISQYAKTLTPQSTDHSPHSNRHFIKQTLTYLRDEENRRISCRVLGSLTHWGGAEVTAGGMRRGHDLRLARRRRRLARSAGRDSQSHSRQSHRDRGKELRLES</sequence>
<feature type="region of interest" description="Disordered" evidence="1">
    <location>
        <begin position="87"/>
        <end position="116"/>
    </location>
</feature>
<dbReference type="EMBL" id="JACEIK010000244">
    <property type="protein sequence ID" value="MCD7453235.1"/>
    <property type="molecule type" value="Genomic_DNA"/>
</dbReference>
<feature type="non-terminal residue" evidence="2">
    <location>
        <position position="1"/>
    </location>
</feature>
<comment type="caution">
    <text evidence="2">The sequence shown here is derived from an EMBL/GenBank/DDBJ whole genome shotgun (WGS) entry which is preliminary data.</text>
</comment>
<reference evidence="2 3" key="1">
    <citation type="journal article" date="2021" name="BMC Genomics">
        <title>Datura genome reveals duplications of psychoactive alkaloid biosynthetic genes and high mutation rate following tissue culture.</title>
        <authorList>
            <person name="Rajewski A."/>
            <person name="Carter-House D."/>
            <person name="Stajich J."/>
            <person name="Litt A."/>
        </authorList>
    </citation>
    <scope>NUCLEOTIDE SEQUENCE [LARGE SCALE GENOMIC DNA]</scope>
    <source>
        <strain evidence="2">AR-01</strain>
    </source>
</reference>
<gene>
    <name evidence="2" type="ORF">HAX54_020178</name>
</gene>
<name>A0ABS8S2A7_DATST</name>
<protein>
    <submittedName>
        <fullName evidence="2">Uncharacterized protein</fullName>
    </submittedName>
</protein>
<proteinExistence type="predicted"/>
<organism evidence="2 3">
    <name type="scientific">Datura stramonium</name>
    <name type="common">Jimsonweed</name>
    <name type="synonym">Common thornapple</name>
    <dbReference type="NCBI Taxonomy" id="4076"/>
    <lineage>
        <taxon>Eukaryota</taxon>
        <taxon>Viridiplantae</taxon>
        <taxon>Streptophyta</taxon>
        <taxon>Embryophyta</taxon>
        <taxon>Tracheophyta</taxon>
        <taxon>Spermatophyta</taxon>
        <taxon>Magnoliopsida</taxon>
        <taxon>eudicotyledons</taxon>
        <taxon>Gunneridae</taxon>
        <taxon>Pentapetalae</taxon>
        <taxon>asterids</taxon>
        <taxon>lamiids</taxon>
        <taxon>Solanales</taxon>
        <taxon>Solanaceae</taxon>
        <taxon>Solanoideae</taxon>
        <taxon>Datureae</taxon>
        <taxon>Datura</taxon>
    </lineage>
</organism>
<keyword evidence="3" id="KW-1185">Reference proteome</keyword>